<comment type="similarity">
    <text evidence="2">Belongs to the major facilitator superfamily. Folate-biopterin transporter (TC 2.A.71) family.</text>
</comment>
<keyword evidence="3" id="KW-0813">Transport</keyword>
<keyword evidence="6 7" id="KW-0472">Membrane</keyword>
<evidence type="ECO:0000256" key="7">
    <source>
        <dbReference type="SAM" id="Phobius"/>
    </source>
</evidence>
<dbReference type="Proteomes" id="UP000019132">
    <property type="component" value="Unassembled WGS sequence"/>
</dbReference>
<name>K3X0I8_GLOUD</name>
<dbReference type="InterPro" id="IPR039309">
    <property type="entry name" value="BT1"/>
</dbReference>
<protein>
    <submittedName>
        <fullName evidence="8">Uncharacterized protein</fullName>
    </submittedName>
</protein>
<dbReference type="InterPro" id="IPR036259">
    <property type="entry name" value="MFS_trans_sf"/>
</dbReference>
<reference evidence="8" key="3">
    <citation type="submission" date="2015-02" db="UniProtKB">
        <authorList>
            <consortium name="EnsemblProtists"/>
        </authorList>
    </citation>
    <scope>IDENTIFICATION</scope>
    <source>
        <strain evidence="8">DAOM BR144</strain>
    </source>
</reference>
<dbReference type="SUPFAM" id="SSF103473">
    <property type="entry name" value="MFS general substrate transporter"/>
    <property type="match status" value="1"/>
</dbReference>
<evidence type="ECO:0000256" key="4">
    <source>
        <dbReference type="ARBA" id="ARBA00022692"/>
    </source>
</evidence>
<reference evidence="9" key="2">
    <citation type="submission" date="2010-04" db="EMBL/GenBank/DDBJ databases">
        <authorList>
            <person name="Buell R."/>
            <person name="Hamilton J."/>
            <person name="Hostetler J."/>
        </authorList>
    </citation>
    <scope>NUCLEOTIDE SEQUENCE [LARGE SCALE GENOMIC DNA]</scope>
    <source>
        <strain evidence="9">DAOM:BR144</strain>
    </source>
</reference>
<evidence type="ECO:0000313" key="9">
    <source>
        <dbReference type="Proteomes" id="UP000019132"/>
    </source>
</evidence>
<dbReference type="Pfam" id="PF03092">
    <property type="entry name" value="BT1"/>
    <property type="match status" value="1"/>
</dbReference>
<dbReference type="VEuPathDB" id="FungiDB:PYU1_G010714"/>
<comment type="subcellular location">
    <subcellularLocation>
        <location evidence="1">Membrane</location>
        <topology evidence="1">Multi-pass membrane protein</topology>
    </subcellularLocation>
</comment>
<feature type="transmembrane region" description="Helical" evidence="7">
    <location>
        <begin position="200"/>
        <end position="221"/>
    </location>
</feature>
<evidence type="ECO:0000256" key="3">
    <source>
        <dbReference type="ARBA" id="ARBA00022448"/>
    </source>
</evidence>
<feature type="transmembrane region" description="Helical" evidence="7">
    <location>
        <begin position="462"/>
        <end position="484"/>
    </location>
</feature>
<dbReference type="GO" id="GO:0016020">
    <property type="term" value="C:membrane"/>
    <property type="evidence" value="ECO:0007669"/>
    <property type="project" value="UniProtKB-SubCell"/>
</dbReference>
<feature type="transmembrane region" description="Helical" evidence="7">
    <location>
        <begin position="433"/>
        <end position="450"/>
    </location>
</feature>
<keyword evidence="5 7" id="KW-1133">Transmembrane helix</keyword>
<evidence type="ECO:0000313" key="8">
    <source>
        <dbReference type="EnsemblProtists" id="PYU1_T010737"/>
    </source>
</evidence>
<dbReference type="EnsemblProtists" id="PYU1_T010737">
    <property type="protein sequence ID" value="PYU1_T010737"/>
    <property type="gene ID" value="PYU1_G010714"/>
</dbReference>
<feature type="transmembrane region" description="Helical" evidence="7">
    <location>
        <begin position="295"/>
        <end position="317"/>
    </location>
</feature>
<evidence type="ECO:0000256" key="6">
    <source>
        <dbReference type="ARBA" id="ARBA00023136"/>
    </source>
</evidence>
<reference evidence="9" key="1">
    <citation type="journal article" date="2010" name="Genome Biol.">
        <title>Genome sequence of the necrotrophic plant pathogen Pythium ultimum reveals original pathogenicity mechanisms and effector repertoire.</title>
        <authorList>
            <person name="Levesque C.A."/>
            <person name="Brouwer H."/>
            <person name="Cano L."/>
            <person name="Hamilton J.P."/>
            <person name="Holt C."/>
            <person name="Huitema E."/>
            <person name="Raffaele S."/>
            <person name="Robideau G.P."/>
            <person name="Thines M."/>
            <person name="Win J."/>
            <person name="Zerillo M.M."/>
            <person name="Beakes G.W."/>
            <person name="Boore J.L."/>
            <person name="Busam D."/>
            <person name="Dumas B."/>
            <person name="Ferriera S."/>
            <person name="Fuerstenberg S.I."/>
            <person name="Gachon C.M."/>
            <person name="Gaulin E."/>
            <person name="Govers F."/>
            <person name="Grenville-Briggs L."/>
            <person name="Horner N."/>
            <person name="Hostetler J."/>
            <person name="Jiang R.H."/>
            <person name="Johnson J."/>
            <person name="Krajaejun T."/>
            <person name="Lin H."/>
            <person name="Meijer H.J."/>
            <person name="Moore B."/>
            <person name="Morris P."/>
            <person name="Phuntmart V."/>
            <person name="Puiu D."/>
            <person name="Shetty J."/>
            <person name="Stajich J.E."/>
            <person name="Tripathy S."/>
            <person name="Wawra S."/>
            <person name="van West P."/>
            <person name="Whitty B.R."/>
            <person name="Coutinho P.M."/>
            <person name="Henrissat B."/>
            <person name="Martin F."/>
            <person name="Thomas P.D."/>
            <person name="Tyler B.M."/>
            <person name="De Vries R.P."/>
            <person name="Kamoun S."/>
            <person name="Yandell M."/>
            <person name="Tisserat N."/>
            <person name="Buell C.R."/>
        </authorList>
    </citation>
    <scope>NUCLEOTIDE SEQUENCE</scope>
    <source>
        <strain evidence="9">DAOM:BR144</strain>
    </source>
</reference>
<dbReference type="PANTHER" id="PTHR31585">
    <property type="entry name" value="FOLATE-BIOPTERIN TRANSPORTER 1, CHLOROPLASTIC"/>
    <property type="match status" value="1"/>
</dbReference>
<feature type="transmembrane region" description="Helical" evidence="7">
    <location>
        <begin position="614"/>
        <end position="635"/>
    </location>
</feature>
<feature type="transmembrane region" description="Helical" evidence="7">
    <location>
        <begin position="329"/>
        <end position="353"/>
    </location>
</feature>
<dbReference type="OMA" id="WEVCQEK"/>
<dbReference type="EMBL" id="GL376592">
    <property type="status" value="NOT_ANNOTATED_CDS"/>
    <property type="molecule type" value="Genomic_DNA"/>
</dbReference>
<organism evidence="8 9">
    <name type="scientific">Globisporangium ultimum (strain ATCC 200006 / CBS 805.95 / DAOM BR144)</name>
    <name type="common">Pythium ultimum</name>
    <dbReference type="NCBI Taxonomy" id="431595"/>
    <lineage>
        <taxon>Eukaryota</taxon>
        <taxon>Sar</taxon>
        <taxon>Stramenopiles</taxon>
        <taxon>Oomycota</taxon>
        <taxon>Peronosporomycetes</taxon>
        <taxon>Pythiales</taxon>
        <taxon>Pythiaceae</taxon>
        <taxon>Globisporangium</taxon>
    </lineage>
</organism>
<accession>K3X0I8</accession>
<evidence type="ECO:0000256" key="5">
    <source>
        <dbReference type="ARBA" id="ARBA00022989"/>
    </source>
</evidence>
<feature type="transmembrane region" description="Helical" evidence="7">
    <location>
        <begin position="395"/>
        <end position="413"/>
    </location>
</feature>
<dbReference type="InParanoid" id="K3X0I8"/>
<dbReference type="eggNOG" id="ENOG502SMI4">
    <property type="taxonomic scope" value="Eukaryota"/>
</dbReference>
<dbReference type="AlphaFoldDB" id="K3X0I8"/>
<sequence length="640" mass="69992">MRRAAEKRKAMPPLSASGIRIPSTISLSSVSSLDLQLGDSSSRVAFTDVDNVPVLGSDRSYILPKLSHLPSLYPPDDFDRGARSISSSITAVPPPPGRHAAGQDVPFFNQRSYGSLRVDKDPIRLFSVPYFGLLFTACAAGFSITFLRYGFRPLLVAYLSVHHPNQFKSAQYLLEWPGALTIFIGLVSDSVPIGGYRRKPYLIIGWVLSFLMFSNVAILTLTASDKILLSQDTTRPGAAIATSSLETYPEQYALLYVMFAVIGSFGLQITWVTSLAMTVELAQREPLYVRGHLQALYMILYYTFAFVAQALVSKVLYPGEAGEDLRSEITMSEAGVLLAVTSAFAFPLVLFFLKEDKVTYIAEDGTEQLVNATDLGSFSLLARTSELLRFCQHQVVYRVILFVCGIVLILGVYNQNLRDALAIWSGITPADALNVQIAQNACIVLGLVLWKAWLVNTSWQKLVVFGVCFYVLCSVVLTVPTVFAWVREGWFFLVFTALLEVPKGWFKLIAVVPATEIAEPGREGVIMGLVFSFQALVYITANTMSLALSQVIGTNVNETQVRADSTHTRETVVAAAAVYYAINLCSVALAPILPAQKIEVQQMRAYGAGNAVMGYVVAVAFVLLLLFGLATNIVLVGRKG</sequence>
<feature type="transmembrane region" description="Helical" evidence="7">
    <location>
        <begin position="169"/>
        <end position="188"/>
    </location>
</feature>
<keyword evidence="4 7" id="KW-0812">Transmembrane</keyword>
<keyword evidence="9" id="KW-1185">Reference proteome</keyword>
<feature type="transmembrane region" description="Helical" evidence="7">
    <location>
        <begin position="524"/>
        <end position="552"/>
    </location>
</feature>
<feature type="transmembrane region" description="Helical" evidence="7">
    <location>
        <begin position="130"/>
        <end position="149"/>
    </location>
</feature>
<dbReference type="HOGENOM" id="CLU_018801_7_1_1"/>
<evidence type="ECO:0000256" key="1">
    <source>
        <dbReference type="ARBA" id="ARBA00004141"/>
    </source>
</evidence>
<proteinExistence type="inferred from homology"/>
<evidence type="ECO:0000256" key="2">
    <source>
        <dbReference type="ARBA" id="ARBA00007015"/>
    </source>
</evidence>
<feature type="transmembrane region" description="Helical" evidence="7">
    <location>
        <begin position="253"/>
        <end position="274"/>
    </location>
</feature>
<dbReference type="PANTHER" id="PTHR31585:SF5">
    <property type="entry name" value="RNA-BINDING S4 DOMAIN-CONTAINING PROTEIN"/>
    <property type="match status" value="1"/>
</dbReference>
<feature type="transmembrane region" description="Helical" evidence="7">
    <location>
        <begin position="572"/>
        <end position="593"/>
    </location>
</feature>